<accession>F4RDZ3</accession>
<keyword evidence="3" id="KW-1185">Reference proteome</keyword>
<evidence type="ECO:0000313" key="2">
    <source>
        <dbReference type="EMBL" id="EGG09490.1"/>
    </source>
</evidence>
<gene>
    <name evidence="2" type="ORF">MELLADRAFT_95981</name>
</gene>
<feature type="compositionally biased region" description="Basic and acidic residues" evidence="1">
    <location>
        <begin position="124"/>
        <end position="170"/>
    </location>
</feature>
<feature type="region of interest" description="Disordered" evidence="1">
    <location>
        <begin position="354"/>
        <end position="402"/>
    </location>
</feature>
<dbReference type="EMBL" id="GL883097">
    <property type="protein sequence ID" value="EGG09490.1"/>
    <property type="molecule type" value="Genomic_DNA"/>
</dbReference>
<dbReference type="Proteomes" id="UP000001072">
    <property type="component" value="Unassembled WGS sequence"/>
</dbReference>
<feature type="compositionally biased region" description="Acidic residues" evidence="1">
    <location>
        <begin position="171"/>
        <end position="181"/>
    </location>
</feature>
<protein>
    <submittedName>
        <fullName evidence="2">Uncharacterized protein</fullName>
    </submittedName>
</protein>
<organism evidence="3">
    <name type="scientific">Melampsora larici-populina (strain 98AG31 / pathotype 3-4-7)</name>
    <name type="common">Poplar leaf rust fungus</name>
    <dbReference type="NCBI Taxonomy" id="747676"/>
    <lineage>
        <taxon>Eukaryota</taxon>
        <taxon>Fungi</taxon>
        <taxon>Dikarya</taxon>
        <taxon>Basidiomycota</taxon>
        <taxon>Pucciniomycotina</taxon>
        <taxon>Pucciniomycetes</taxon>
        <taxon>Pucciniales</taxon>
        <taxon>Melampsoraceae</taxon>
        <taxon>Melampsora</taxon>
    </lineage>
</organism>
<name>F4RDZ3_MELLP</name>
<dbReference type="AlphaFoldDB" id="F4RDZ3"/>
<dbReference type="InParanoid" id="F4RDZ3"/>
<dbReference type="HOGENOM" id="CLU_549899_0_0_1"/>
<feature type="region of interest" description="Disordered" evidence="1">
    <location>
        <begin position="109"/>
        <end position="191"/>
    </location>
</feature>
<dbReference type="KEGG" id="mlr:MELLADRAFT_95981"/>
<proteinExistence type="predicted"/>
<dbReference type="GeneID" id="18937426"/>
<feature type="compositionally biased region" description="Basic and acidic residues" evidence="1">
    <location>
        <begin position="383"/>
        <end position="402"/>
    </location>
</feature>
<dbReference type="OrthoDB" id="10371943at2759"/>
<dbReference type="RefSeq" id="XP_007407217.1">
    <property type="nucleotide sequence ID" value="XM_007407155.1"/>
</dbReference>
<reference evidence="3" key="1">
    <citation type="journal article" date="2011" name="Proc. Natl. Acad. Sci. U.S.A.">
        <title>Obligate biotrophy features unraveled by the genomic analysis of rust fungi.</title>
        <authorList>
            <person name="Duplessis S."/>
            <person name="Cuomo C.A."/>
            <person name="Lin Y.-C."/>
            <person name="Aerts A."/>
            <person name="Tisserant E."/>
            <person name="Veneault-Fourrey C."/>
            <person name="Joly D.L."/>
            <person name="Hacquard S."/>
            <person name="Amselem J."/>
            <person name="Cantarel B.L."/>
            <person name="Chiu R."/>
            <person name="Coutinho P.M."/>
            <person name="Feau N."/>
            <person name="Field M."/>
            <person name="Frey P."/>
            <person name="Gelhaye E."/>
            <person name="Goldberg J."/>
            <person name="Grabherr M.G."/>
            <person name="Kodira C.D."/>
            <person name="Kohler A."/>
            <person name="Kuees U."/>
            <person name="Lindquist E.A."/>
            <person name="Lucas S.M."/>
            <person name="Mago R."/>
            <person name="Mauceli E."/>
            <person name="Morin E."/>
            <person name="Murat C."/>
            <person name="Pangilinan J.L."/>
            <person name="Park R."/>
            <person name="Pearson M."/>
            <person name="Quesneville H."/>
            <person name="Rouhier N."/>
            <person name="Sakthikumar S."/>
            <person name="Salamov A.A."/>
            <person name="Schmutz J."/>
            <person name="Selles B."/>
            <person name="Shapiro H."/>
            <person name="Tanguay P."/>
            <person name="Tuskan G.A."/>
            <person name="Henrissat B."/>
            <person name="Van de Peer Y."/>
            <person name="Rouze P."/>
            <person name="Ellis J.G."/>
            <person name="Dodds P.N."/>
            <person name="Schein J.E."/>
            <person name="Zhong S."/>
            <person name="Hamelin R.C."/>
            <person name="Grigoriev I.V."/>
            <person name="Szabo L.J."/>
            <person name="Martin F."/>
        </authorList>
    </citation>
    <scope>NUCLEOTIDE SEQUENCE [LARGE SCALE GENOMIC DNA]</scope>
    <source>
        <strain evidence="3">98AG31 / pathotype 3-4-7</strain>
    </source>
</reference>
<evidence type="ECO:0000313" key="3">
    <source>
        <dbReference type="Proteomes" id="UP000001072"/>
    </source>
</evidence>
<dbReference type="VEuPathDB" id="FungiDB:MELLADRAFT_95981"/>
<evidence type="ECO:0000256" key="1">
    <source>
        <dbReference type="SAM" id="MobiDB-lite"/>
    </source>
</evidence>
<feature type="compositionally biased region" description="Low complexity" evidence="1">
    <location>
        <begin position="372"/>
        <end position="382"/>
    </location>
</feature>
<feature type="compositionally biased region" description="Basic and acidic residues" evidence="1">
    <location>
        <begin position="354"/>
        <end position="363"/>
    </location>
</feature>
<sequence length="450" mass="51533">MAANWANHNRNVTEGLQALLQEYDEGGGSGVYDMATLRATFANWIPFEHEHFLRHFSIFATEAVALDLRANRFCYPIGGIPPDPSVPIKDSPPYIQPTQLLQNVEQIGRPRRNGPEEAGNGNGVDRRQDTNREEGEGRNQNEGERGENRIQEEGSRRGEEDRRRKRNTQDREDDSSSDEFQNESSKSKNNHVWSFIKNKKPEEHPLSQEAIDINKAIKEYRDNNLFNAVFNFVWYSGKSHNFPDALVQDLLQYKFIDLEKINAGPTTQNFSLASRSKDTDPAAKIKPKPFTEATEWRDAISYLVDTLSLAFGNWRDVIPYDIALRQAFATRRHLSFADFASDELSHLKHLALADRKQHKESHSQPRSSNYTQSQSSRIPSSRSRPEKKPRVDHPWAGKVKDTRNLPQNQQLCGGWNLNKCLSEKCPSGRVHNMCDYVDCYESHKRISHSA</sequence>